<keyword evidence="2" id="KW-1185">Reference proteome</keyword>
<accession>A0ACC3TYH2</accession>
<evidence type="ECO:0000313" key="1">
    <source>
        <dbReference type="EMBL" id="KAK9326073.1"/>
    </source>
</evidence>
<gene>
    <name evidence="1" type="ORF">V1517DRAFT_312625</name>
</gene>
<reference evidence="2" key="1">
    <citation type="journal article" date="2024" name="Front. Bioeng. Biotechnol.">
        <title>Genome-scale model development and genomic sequencing of the oleaginous clade Lipomyces.</title>
        <authorList>
            <person name="Czajka J.J."/>
            <person name="Han Y."/>
            <person name="Kim J."/>
            <person name="Mondo S.J."/>
            <person name="Hofstad B.A."/>
            <person name="Robles A."/>
            <person name="Haridas S."/>
            <person name="Riley R."/>
            <person name="LaButti K."/>
            <person name="Pangilinan J."/>
            <person name="Andreopoulos W."/>
            <person name="Lipzen A."/>
            <person name="Yan J."/>
            <person name="Wang M."/>
            <person name="Ng V."/>
            <person name="Grigoriev I.V."/>
            <person name="Spatafora J.W."/>
            <person name="Magnuson J.K."/>
            <person name="Baker S.E."/>
            <person name="Pomraning K.R."/>
        </authorList>
    </citation>
    <scope>NUCLEOTIDE SEQUENCE [LARGE SCALE GENOMIC DNA]</scope>
    <source>
        <strain evidence="2">CBS 10300</strain>
    </source>
</reference>
<sequence>MSTAQARKLQQDEIEQACDSCRRRKLKCTKDYPICGHCRRHRRECIYSPRAVRSPLTRKYLTLVETRVERLEALISDLVPNADIKELLANNTSGKSIAQAALAHGSVSESSSDRSPELLSRRRSTVKSDLDELLDLSPGVLEVDPGEEVEKNHHQPLSIHESVPDEADGFDWVEQDFVNKDLSDGMAALSINPHGSGYFGSASSAVLLRALRINPWTGTALGPDGSTELYGVPILPLYSSPAPRHVADALIDAYFSIYHTSYPFIHEESFRGQYSGHIARPADNVWEILFNTVLALGAWCLVNESSCADMAFYQNVKMHLTADVFETGSLPLVQALVLLSNYVQKRNRPNSGWNFIGLAHRMATGLGLHREFPGWSSSPLKQEMRRRAWWGLYMFDAGAAITFGRPVSWPDVGGVDVNEVSNIHDSELTFETKMMPKARETDITIYSGMIVQCRFHRLTNGLYNRLLSKPGLTAEQTLALTARIDTFVNDLPHEFNESTPIDPTFDWFVFCRYRLFWRYRNLRILAYRPFVLQRALSISHANEKSPLSALSTEAVSPHTTVAPEVTIKSESQIDNEQVSSLFGDQKSLIFEETAAELECREKCMLNAHETILSVEDYIANRPLSTIAVWYALYFLFQAGLIPLLCFCSEPNSPRAVVWMEDIERTKAALAAVSSRNGLADKFLALINGLIGPIVSPGAAVDGESAATMGDFEKRTGWLNDVYSLLFEDPNAGLMGSFTKIERDEKDSGDASSMFDDAFTFGGSGTGAGVNFGNFDIWT</sequence>
<dbReference type="EMBL" id="MU970036">
    <property type="protein sequence ID" value="KAK9326073.1"/>
    <property type="molecule type" value="Genomic_DNA"/>
</dbReference>
<proteinExistence type="predicted"/>
<evidence type="ECO:0000313" key="2">
    <source>
        <dbReference type="Proteomes" id="UP001489719"/>
    </source>
</evidence>
<organism evidence="1 2">
    <name type="scientific">Lipomyces orientalis</name>
    <dbReference type="NCBI Taxonomy" id="1233043"/>
    <lineage>
        <taxon>Eukaryota</taxon>
        <taxon>Fungi</taxon>
        <taxon>Dikarya</taxon>
        <taxon>Ascomycota</taxon>
        <taxon>Saccharomycotina</taxon>
        <taxon>Lipomycetes</taxon>
        <taxon>Lipomycetales</taxon>
        <taxon>Lipomycetaceae</taxon>
        <taxon>Lipomyces</taxon>
    </lineage>
</organism>
<protein>
    <submittedName>
        <fullName evidence="1">Fungal-specific transcription factor domain-containing protein</fullName>
    </submittedName>
</protein>
<name>A0ACC3TYH2_9ASCO</name>
<dbReference type="Proteomes" id="UP001489719">
    <property type="component" value="Unassembled WGS sequence"/>
</dbReference>
<comment type="caution">
    <text evidence="1">The sequence shown here is derived from an EMBL/GenBank/DDBJ whole genome shotgun (WGS) entry which is preliminary data.</text>
</comment>